<dbReference type="Pfam" id="PF18803">
    <property type="entry name" value="CxC2"/>
    <property type="match status" value="1"/>
</dbReference>
<gene>
    <name evidence="4" type="ORF">MIND_00519100</name>
</gene>
<evidence type="ECO:0000259" key="3">
    <source>
        <dbReference type="Pfam" id="PF18803"/>
    </source>
</evidence>
<protein>
    <submittedName>
        <fullName evidence="4">CxC2 domain-containing protein</fullName>
    </submittedName>
</protein>
<dbReference type="AlphaFoldDB" id="A0A8H6WCD8"/>
<dbReference type="PANTHER" id="PTHR33096">
    <property type="entry name" value="CXC2 DOMAIN-CONTAINING PROTEIN"/>
    <property type="match status" value="1"/>
</dbReference>
<evidence type="ECO:0000313" key="5">
    <source>
        <dbReference type="Proteomes" id="UP000636479"/>
    </source>
</evidence>
<comment type="caution">
    <text evidence="4">The sequence shown here is derived from an EMBL/GenBank/DDBJ whole genome shotgun (WGS) entry which is preliminary data.</text>
</comment>
<evidence type="ECO:0000256" key="1">
    <source>
        <dbReference type="SAM" id="Coils"/>
    </source>
</evidence>
<sequence length="599" mass="67248">MRLPTSHVQKLQRGEELGGGGHEQLSPLRHHNNQSPKKSGIMAIGSRDRTAVLHPTPEALPQPDFLTYEPEPDIPGVASQKRAAQFYNWSQMMPKLVQDLLEIQHKTESLRYIERLSAPVRHCPCNKRVLKVTLIQFNDISETTLQLCTCSNAAAPRQLLRAGFFACSPCNPTLAVDITLLDFVRNLFLHISPNNTAFCRALEGTLAERGLRLFSGELRLRFNNALQWYTQVVVMARKHVDNALVAARTLARDAHDADTEALVQTSDEREEMAPEMPHPQENQRVFVLDLQLAHNTQRTLQSLGSWLQRRTLHCEASLREAEKALEACPLSEAELLAKWQEQVAFQTQPISRRSKNQGQQTINAVFAAERSIETLSSKIRKLELSLAELTGDQALAQQERLAELESALRKVKKNKRKNENKLGTGDTATLKLLRYKEYFSEVVNASTGHERILQKFRARKMEFDPIERSVRRSSSEWAALGEALANCNEEPLGYQLLCRREFLLDLLLKWKRLLDSLVVPPGVPDWGPSSDAILRARLARLPPAETEDGGSDSGSEGVLEEDAEDDPALIPVLSLLDRGVVEEDGEAGGEEDDNDFFIT</sequence>
<feature type="compositionally biased region" description="Acidic residues" evidence="2">
    <location>
        <begin position="558"/>
        <end position="567"/>
    </location>
</feature>
<keyword evidence="5" id="KW-1185">Reference proteome</keyword>
<dbReference type="OrthoDB" id="3200967at2759"/>
<accession>A0A8H6WCD8</accession>
<evidence type="ECO:0000313" key="4">
    <source>
        <dbReference type="EMBL" id="KAF7307254.1"/>
    </source>
</evidence>
<name>A0A8H6WCD8_9AGAR</name>
<dbReference type="PANTHER" id="PTHR33096:SF1">
    <property type="entry name" value="CXC1-LIKE CYSTEINE CLUSTER ASSOCIATED WITH KDZ TRANSPOSASES DOMAIN-CONTAINING PROTEIN"/>
    <property type="match status" value="1"/>
</dbReference>
<keyword evidence="1" id="KW-0175">Coiled coil</keyword>
<feature type="coiled-coil region" evidence="1">
    <location>
        <begin position="372"/>
        <end position="421"/>
    </location>
</feature>
<organism evidence="4 5">
    <name type="scientific">Mycena indigotica</name>
    <dbReference type="NCBI Taxonomy" id="2126181"/>
    <lineage>
        <taxon>Eukaryota</taxon>
        <taxon>Fungi</taxon>
        <taxon>Dikarya</taxon>
        <taxon>Basidiomycota</taxon>
        <taxon>Agaricomycotina</taxon>
        <taxon>Agaricomycetes</taxon>
        <taxon>Agaricomycetidae</taxon>
        <taxon>Agaricales</taxon>
        <taxon>Marasmiineae</taxon>
        <taxon>Mycenaceae</taxon>
        <taxon>Mycena</taxon>
    </lineage>
</organism>
<evidence type="ECO:0000256" key="2">
    <source>
        <dbReference type="SAM" id="MobiDB-lite"/>
    </source>
</evidence>
<feature type="region of interest" description="Disordered" evidence="2">
    <location>
        <begin position="1"/>
        <end position="40"/>
    </location>
</feature>
<dbReference type="Proteomes" id="UP000636479">
    <property type="component" value="Unassembled WGS sequence"/>
</dbReference>
<dbReference type="InterPro" id="IPR041457">
    <property type="entry name" value="CxC2_KDZ-assoc"/>
</dbReference>
<dbReference type="EMBL" id="JACAZF010000004">
    <property type="protein sequence ID" value="KAF7307254.1"/>
    <property type="molecule type" value="Genomic_DNA"/>
</dbReference>
<proteinExistence type="predicted"/>
<reference evidence="4" key="1">
    <citation type="submission" date="2020-05" db="EMBL/GenBank/DDBJ databases">
        <title>Mycena genomes resolve the evolution of fungal bioluminescence.</title>
        <authorList>
            <person name="Tsai I.J."/>
        </authorList>
    </citation>
    <scope>NUCLEOTIDE SEQUENCE</scope>
    <source>
        <strain evidence="4">171206Taipei</strain>
    </source>
</reference>
<dbReference type="GeneID" id="59344497"/>
<feature type="domain" description="CxC2-like cysteine cluster KDZ transposase-associated" evidence="3">
    <location>
        <begin position="121"/>
        <end position="203"/>
    </location>
</feature>
<feature type="region of interest" description="Disordered" evidence="2">
    <location>
        <begin position="541"/>
        <end position="567"/>
    </location>
</feature>
<dbReference type="RefSeq" id="XP_037222273.1">
    <property type="nucleotide sequence ID" value="XM_037361981.1"/>
</dbReference>